<dbReference type="AlphaFoldDB" id="K0KKA5"/>
<dbReference type="GO" id="GO:0016279">
    <property type="term" value="F:protein-lysine N-methyltransferase activity"/>
    <property type="evidence" value="ECO:0007669"/>
    <property type="project" value="UniProtKB-ARBA"/>
</dbReference>
<protein>
    <submittedName>
        <fullName evidence="3">Ribosomal N-lysine methyltransferase 1</fullName>
        <ecNumber evidence="3">2.1.1.-</ecNumber>
    </submittedName>
</protein>
<dbReference type="InterPro" id="IPR050600">
    <property type="entry name" value="SETD3_SETD6_MTase"/>
</dbReference>
<dbReference type="PANTHER" id="PTHR13271">
    <property type="entry name" value="UNCHARACTERIZED PUTATIVE METHYLTRANSFERASE"/>
    <property type="match status" value="1"/>
</dbReference>
<keyword evidence="3" id="KW-0489">Methyltransferase</keyword>
<dbReference type="HOGENOM" id="CLU_030667_2_0_1"/>
<organism evidence="3 4">
    <name type="scientific">Wickerhamomyces ciferrii (strain ATCC 14091 / BCRC 22168 / CBS 111 / JCM 3599 / NBRC 0793 / NRRL Y-1031 F-60-10)</name>
    <name type="common">Yeast</name>
    <name type="synonym">Pichia ciferrii</name>
    <dbReference type="NCBI Taxonomy" id="1206466"/>
    <lineage>
        <taxon>Eukaryota</taxon>
        <taxon>Fungi</taxon>
        <taxon>Dikarya</taxon>
        <taxon>Ascomycota</taxon>
        <taxon>Saccharomycotina</taxon>
        <taxon>Saccharomycetes</taxon>
        <taxon>Phaffomycetales</taxon>
        <taxon>Wickerhamomycetaceae</taxon>
        <taxon>Wickerhamomyces</taxon>
    </lineage>
</organism>
<dbReference type="eggNOG" id="KOG1337">
    <property type="taxonomic scope" value="Eukaryota"/>
</dbReference>
<evidence type="ECO:0000256" key="1">
    <source>
        <dbReference type="SAM" id="Coils"/>
    </source>
</evidence>
<dbReference type="InterPro" id="IPR001214">
    <property type="entry name" value="SET_dom"/>
</dbReference>
<dbReference type="SUPFAM" id="SSF82199">
    <property type="entry name" value="SET domain"/>
    <property type="match status" value="1"/>
</dbReference>
<dbReference type="InterPro" id="IPR046341">
    <property type="entry name" value="SET_dom_sf"/>
</dbReference>
<evidence type="ECO:0000313" key="4">
    <source>
        <dbReference type="Proteomes" id="UP000009328"/>
    </source>
</evidence>
<dbReference type="EC" id="2.1.1.-" evidence="3"/>
<feature type="domain" description="SET" evidence="2">
    <location>
        <begin position="23"/>
        <end position="275"/>
    </location>
</feature>
<dbReference type="PANTHER" id="PTHR13271:SF147">
    <property type="entry name" value="PROTEIN-LYSINE N-METHYLTRANSFERASE EFM1-RELATED"/>
    <property type="match status" value="1"/>
</dbReference>
<dbReference type="GO" id="GO:0005634">
    <property type="term" value="C:nucleus"/>
    <property type="evidence" value="ECO:0007669"/>
    <property type="project" value="TreeGrafter"/>
</dbReference>
<reference evidence="3 4" key="1">
    <citation type="journal article" date="2012" name="Eukaryot. Cell">
        <title>Draft genome sequence of Wickerhamomyces ciferrii NRRL Y-1031 F-60-10.</title>
        <authorList>
            <person name="Schneider J."/>
            <person name="Andrea H."/>
            <person name="Blom J."/>
            <person name="Jaenicke S."/>
            <person name="Ruckert C."/>
            <person name="Schorsch C."/>
            <person name="Szczepanowski R."/>
            <person name="Farwick M."/>
            <person name="Goesmann A."/>
            <person name="Puhler A."/>
            <person name="Schaffer S."/>
            <person name="Tauch A."/>
            <person name="Kohler T."/>
            <person name="Brinkrolf K."/>
        </authorList>
    </citation>
    <scope>NUCLEOTIDE SEQUENCE [LARGE SCALE GENOMIC DNA]</scope>
    <source>
        <strain evidence="4">ATCC 14091 / BCRC 22168 / CBS 111 / JCM 3599 / NBRC 0793 / NRRL Y-1031 F-60-10</strain>
    </source>
</reference>
<evidence type="ECO:0000259" key="2">
    <source>
        <dbReference type="PROSITE" id="PS50280"/>
    </source>
</evidence>
<dbReference type="Proteomes" id="UP000009328">
    <property type="component" value="Unassembled WGS sequence"/>
</dbReference>
<accession>K0KKA5</accession>
<sequence>MIDDSQIQTLLKWGQDQGAIIDPSIQFKYTKDHGISVFVTQDIKTPSEKPQIKIPSDMIIHNKLALDTFGESFISKSDNVNSSLKLLVSKLKFDNTNDSWELQQKFKPFIDLLPLGKETGSVFYWSSEELRTLGKTNLAGSLEAKTKSLLKEWYSTVENLEHTPELQQDLKLFHDFDSLDHDTLVSKLLDTKSWTSFGAYLWSCIIFTSRAFPNEIINSNCKPGQAILLPIIDLLNHDNSTNVEWSFEETGDEGFFTLLNKDPHTKGDEIFNNYGAKSNEELLLGYGFTLEDNKHDTIALRIKLPLGEILEAENFGFQIPKIEDYTYFAFSTGEEISKAIKTKYDENEGMLFYINYQNLIPDNLLKLFQFKSSQGTSETGSTLRNKLNGLQIFRSALETKLSLLKESYESTTNINPDILQNAKNYKNGQKQLYKSSLKAIKHLEKELLHDYKTHVTTLSKIYKKSESFQKLLYELLNIDSDLSLQKFDTQDILILWIISQNEGFGSDFQALEYLQQTYQENLKALENESESELEIFEFLQELSTKDHKIVEYLKPRNINAAAAALNQNVYQRVSDGQIILVEPLDL</sequence>
<dbReference type="PROSITE" id="PS50280">
    <property type="entry name" value="SET"/>
    <property type="match status" value="1"/>
</dbReference>
<feature type="coiled-coil region" evidence="1">
    <location>
        <begin position="508"/>
        <end position="542"/>
    </location>
</feature>
<name>K0KKA5_WICCF</name>
<gene>
    <name evidence="3" type="ORF">BN7_5240</name>
</gene>
<dbReference type="FunCoup" id="K0KKA5">
    <property type="interactions" value="356"/>
</dbReference>
<keyword evidence="3" id="KW-0808">Transferase</keyword>
<dbReference type="Gene3D" id="3.90.1410.10">
    <property type="entry name" value="set domain protein methyltransferase, domain 1"/>
    <property type="match status" value="1"/>
</dbReference>
<dbReference type="STRING" id="1206466.K0KKA5"/>
<comment type="caution">
    <text evidence="3">The sequence shown here is derived from an EMBL/GenBank/DDBJ whole genome shotgun (WGS) entry which is preliminary data.</text>
</comment>
<evidence type="ECO:0000313" key="3">
    <source>
        <dbReference type="EMBL" id="CCH45655.1"/>
    </source>
</evidence>
<dbReference type="InParanoid" id="K0KKA5"/>
<keyword evidence="1" id="KW-0175">Coiled coil</keyword>
<dbReference type="GO" id="GO:0032259">
    <property type="term" value="P:methylation"/>
    <property type="evidence" value="ECO:0007669"/>
    <property type="project" value="UniProtKB-KW"/>
</dbReference>
<keyword evidence="4" id="KW-1185">Reference proteome</keyword>
<proteinExistence type="predicted"/>
<dbReference type="EMBL" id="CAIF01000206">
    <property type="protein sequence ID" value="CCH45655.1"/>
    <property type="molecule type" value="Genomic_DNA"/>
</dbReference>